<dbReference type="InterPro" id="IPR048270">
    <property type="entry name" value="PNMA_C"/>
</dbReference>
<feature type="region of interest" description="Disordered" evidence="1">
    <location>
        <begin position="141"/>
        <end position="215"/>
    </location>
</feature>
<reference evidence="3" key="1">
    <citation type="submission" date="2025-08" db="UniProtKB">
        <authorList>
            <consortium name="Ensembl"/>
        </authorList>
    </citation>
    <scope>IDENTIFICATION</scope>
</reference>
<sequence length="431" mass="48278">MEFIVQSGINIANSVFIEGVTNTKLDDEIKDYLSNYGKIKNMLWVNDANNRFYKNLILEFEERSAFESLELTLPYTHRSEEAPKITFCVKSLANECAATGGSTPPDFLRDLKAIAIRDGKHFEEMLKGVMDQISHHFDSIRANDDEDDNDEDDNDDDNNSDDDDVIDNGKEDGADRRTSLFEGRGAHAVPGSMAQPRVPGSHPQPLGYPGTSQRRSVQAPIPFPNIYPSFPLTNDDINPPEVQRLVVEHIVRKDDLNMQSLSSLRVRTFSGKNPKPSNEADFDAWRSHIELLLADPSLSALYVSRRILESLLPPAADLVKGLGPDALPAAFLQMLDSAFGTVEDGEELFAQFLNTVQNPGERPSSYLQRLQLTLSTVVKRGGVPAVDMDKHLLKQFCRGCWDNMVISKLQLEQKKDNPPLFSDLLFQLRTE</sequence>
<dbReference type="InterPro" id="IPR026523">
    <property type="entry name" value="PNMA"/>
</dbReference>
<dbReference type="PANTHER" id="PTHR23095">
    <property type="entry name" value="PARANEOPLASTIC ANTIGEN"/>
    <property type="match status" value="1"/>
</dbReference>
<name>A0A8C5GSS0_GOUWI</name>
<keyword evidence="4" id="KW-1185">Reference proteome</keyword>
<dbReference type="Ensembl" id="ENSGWIT00000037806.1">
    <property type="protein sequence ID" value="ENSGWIP00000034672.1"/>
    <property type="gene ID" value="ENSGWIG00000017954.1"/>
</dbReference>
<dbReference type="Proteomes" id="UP000694680">
    <property type="component" value="Unassembled WGS sequence"/>
</dbReference>
<protein>
    <recommendedName>
        <fullName evidence="2">Paraneoplastic antigen Ma-like C-terminal domain-containing protein</fullName>
    </recommendedName>
</protein>
<evidence type="ECO:0000259" key="2">
    <source>
        <dbReference type="Pfam" id="PF14893"/>
    </source>
</evidence>
<evidence type="ECO:0000256" key="1">
    <source>
        <dbReference type="SAM" id="MobiDB-lite"/>
    </source>
</evidence>
<reference evidence="3" key="2">
    <citation type="submission" date="2025-09" db="UniProtKB">
        <authorList>
            <consortium name="Ensembl"/>
        </authorList>
    </citation>
    <scope>IDENTIFICATION</scope>
</reference>
<evidence type="ECO:0000313" key="3">
    <source>
        <dbReference type="Ensembl" id="ENSGWIP00000034672.1"/>
    </source>
</evidence>
<feature type="domain" description="Paraneoplastic antigen Ma-like C-terminal" evidence="2">
    <location>
        <begin position="269"/>
        <end position="425"/>
    </location>
</feature>
<accession>A0A8C5GSS0</accession>
<dbReference type="AlphaFoldDB" id="A0A8C5GSS0"/>
<proteinExistence type="predicted"/>
<dbReference type="Pfam" id="PF14893">
    <property type="entry name" value="PNMA"/>
    <property type="match status" value="1"/>
</dbReference>
<feature type="compositionally biased region" description="Acidic residues" evidence="1">
    <location>
        <begin position="144"/>
        <end position="166"/>
    </location>
</feature>
<evidence type="ECO:0000313" key="4">
    <source>
        <dbReference type="Proteomes" id="UP000694680"/>
    </source>
</evidence>
<dbReference type="PANTHER" id="PTHR23095:SF53">
    <property type="entry name" value="ZINC FINGER CCHC DOMAIN-CONTAINING PROTEIN 12-LIKE"/>
    <property type="match status" value="1"/>
</dbReference>
<organism evidence="3 4">
    <name type="scientific">Gouania willdenowi</name>
    <name type="common">Blunt-snouted clingfish</name>
    <name type="synonym">Lepadogaster willdenowi</name>
    <dbReference type="NCBI Taxonomy" id="441366"/>
    <lineage>
        <taxon>Eukaryota</taxon>
        <taxon>Metazoa</taxon>
        <taxon>Chordata</taxon>
        <taxon>Craniata</taxon>
        <taxon>Vertebrata</taxon>
        <taxon>Euteleostomi</taxon>
        <taxon>Actinopterygii</taxon>
        <taxon>Neopterygii</taxon>
        <taxon>Teleostei</taxon>
        <taxon>Neoteleostei</taxon>
        <taxon>Acanthomorphata</taxon>
        <taxon>Ovalentaria</taxon>
        <taxon>Blenniimorphae</taxon>
        <taxon>Blenniiformes</taxon>
        <taxon>Gobiesocoidei</taxon>
        <taxon>Gobiesocidae</taxon>
        <taxon>Gobiesocinae</taxon>
        <taxon>Gouania</taxon>
    </lineage>
</organism>
<feature type="compositionally biased region" description="Basic and acidic residues" evidence="1">
    <location>
        <begin position="167"/>
        <end position="179"/>
    </location>
</feature>